<dbReference type="InterPro" id="IPR023631">
    <property type="entry name" value="Amidase_dom"/>
</dbReference>
<evidence type="ECO:0000313" key="3">
    <source>
        <dbReference type="Proteomes" id="UP000220836"/>
    </source>
</evidence>
<dbReference type="PANTHER" id="PTHR11895:SF76">
    <property type="entry name" value="INDOLEACETAMIDE HYDROLASE"/>
    <property type="match status" value="1"/>
</dbReference>
<dbReference type="SUPFAM" id="SSF75304">
    <property type="entry name" value="Amidase signature (AS) enzymes"/>
    <property type="match status" value="1"/>
</dbReference>
<dbReference type="PROSITE" id="PS00571">
    <property type="entry name" value="AMIDASES"/>
    <property type="match status" value="1"/>
</dbReference>
<keyword evidence="2" id="KW-0378">Hydrolase</keyword>
<name>A0A238K106_9RHOB</name>
<sequence length="475" mass="50240">MKAKPVFSGPDLCGLSACDIVGMLQRKDVSPAELVQASAKRIDQTSPGINAMVTVCQDRAMAAAAQASPVSLLAGLPIGIKDLTPVADVRTTYGTQGLSDFVPTVSDPIVTRLEQRGAVVMGKTNTPEMGAGANTFNSVFGRTRNPWDTRMNAGGSSGGAAAGLATGEVWLSQGSDLGGSLRTPASFCGIVGLRPSPGVAGGGPSAQGFDPMPVEGPMARTVEDCALMLDAMSGFDPTWPLSYPAPDQTYLHTCRMDAGDIRVAFSPDLGGLAPVTAEITGILGSALSKISTPSFDVVEESPDVPTFEACFRTLRAFGFWTGARNTPKRITQHYKPTLQQNIAEGRALEMDQVAEAMGRRSRLYDSMRQFLTRFEVLACPVNGIAPLRAEIEYPPDVNGVPCEDYLDWLRFSMLATVCGLPALSLPVGFTDQGLPVGIQLIGRPRGEGRLLQVARAMEQALALSSSPIDPIVRHL</sequence>
<gene>
    <name evidence="2" type="primary">aam</name>
    <name evidence="2" type="ORF">PEV8663_00705</name>
</gene>
<dbReference type="AlphaFoldDB" id="A0A238K106"/>
<dbReference type="InterPro" id="IPR020556">
    <property type="entry name" value="Amidase_CS"/>
</dbReference>
<accession>A0A238K106</accession>
<dbReference type="RefSeq" id="WP_097803246.1">
    <property type="nucleotide sequence ID" value="NZ_FXYH01000002.1"/>
</dbReference>
<dbReference type="Pfam" id="PF01425">
    <property type="entry name" value="Amidase"/>
    <property type="match status" value="1"/>
</dbReference>
<proteinExistence type="predicted"/>
<dbReference type="InterPro" id="IPR000120">
    <property type="entry name" value="Amidase"/>
</dbReference>
<dbReference type="GO" id="GO:0047680">
    <property type="term" value="F:aryl-acylamidase activity"/>
    <property type="evidence" value="ECO:0007669"/>
    <property type="project" value="UniProtKB-EC"/>
</dbReference>
<dbReference type="InterPro" id="IPR036928">
    <property type="entry name" value="AS_sf"/>
</dbReference>
<dbReference type="OrthoDB" id="9777859at2"/>
<keyword evidence="3" id="KW-1185">Reference proteome</keyword>
<evidence type="ECO:0000313" key="2">
    <source>
        <dbReference type="EMBL" id="SMX36117.1"/>
    </source>
</evidence>
<organism evidence="2 3">
    <name type="scientific">Pelagimonas varians</name>
    <dbReference type="NCBI Taxonomy" id="696760"/>
    <lineage>
        <taxon>Bacteria</taxon>
        <taxon>Pseudomonadati</taxon>
        <taxon>Pseudomonadota</taxon>
        <taxon>Alphaproteobacteria</taxon>
        <taxon>Rhodobacterales</taxon>
        <taxon>Roseobacteraceae</taxon>
        <taxon>Pelagimonas</taxon>
    </lineage>
</organism>
<dbReference type="PANTHER" id="PTHR11895">
    <property type="entry name" value="TRANSAMIDASE"/>
    <property type="match status" value="1"/>
</dbReference>
<dbReference type="Proteomes" id="UP000220836">
    <property type="component" value="Unassembled WGS sequence"/>
</dbReference>
<evidence type="ECO:0000259" key="1">
    <source>
        <dbReference type="Pfam" id="PF01425"/>
    </source>
</evidence>
<protein>
    <submittedName>
        <fullName evidence="2">Acylamidase</fullName>
        <ecNumber evidence="2">3.5.1.13</ecNumber>
    </submittedName>
</protein>
<feature type="domain" description="Amidase" evidence="1">
    <location>
        <begin position="33"/>
        <end position="451"/>
    </location>
</feature>
<dbReference type="Gene3D" id="3.90.1300.10">
    <property type="entry name" value="Amidase signature (AS) domain"/>
    <property type="match status" value="1"/>
</dbReference>
<dbReference type="EC" id="3.5.1.13" evidence="2"/>
<reference evidence="2 3" key="1">
    <citation type="submission" date="2017-05" db="EMBL/GenBank/DDBJ databases">
        <authorList>
            <person name="Song R."/>
            <person name="Chenine A.L."/>
            <person name="Ruprecht R.M."/>
        </authorList>
    </citation>
    <scope>NUCLEOTIDE SEQUENCE [LARGE SCALE GENOMIC DNA]</scope>
    <source>
        <strain evidence="2 3">CECT 8663</strain>
    </source>
</reference>
<dbReference type="EMBL" id="FXYH01000002">
    <property type="protein sequence ID" value="SMX36117.1"/>
    <property type="molecule type" value="Genomic_DNA"/>
</dbReference>